<name>A0A5C6SG69_FUSOC</name>
<comment type="caution">
    <text evidence="1">The sequence shown here is derived from an EMBL/GenBank/DDBJ whole genome shotgun (WGS) entry which is preliminary data.</text>
</comment>
<gene>
    <name evidence="1" type="ORF">FocTR4_00012244</name>
</gene>
<reference evidence="1 2" key="1">
    <citation type="submission" date="2019-07" db="EMBL/GenBank/DDBJ databases">
        <title>The First High-Quality Draft Genome Sequence of the Causal Agent of the Current Panama Disease Epidemic.</title>
        <authorList>
            <person name="Warmington R.J."/>
            <person name="Kay W."/>
            <person name="Jeffries A."/>
            <person name="Bebber D."/>
            <person name="Moore K."/>
            <person name="Studholme D.J."/>
        </authorList>
    </citation>
    <scope>NUCLEOTIDE SEQUENCE [LARGE SCALE GENOMIC DNA]</scope>
    <source>
        <strain evidence="1 2">TR4</strain>
    </source>
</reference>
<accession>A0A5C6SG69</accession>
<dbReference type="Proteomes" id="UP000321331">
    <property type="component" value="Unassembled WGS sequence"/>
</dbReference>
<proteinExistence type="predicted"/>
<sequence>DAFAKAGEVYAAKQLAKREETLRYAINYKAVLEALIQLVTSYVEWYQKKYYQDLRDDYLTPDEWSALGEMRAFLQPFWKITQLTEGRYATLDRSLFTMDVLHKHYTQLKEANA</sequence>
<dbReference type="EMBL" id="VMNF01000014">
    <property type="protein sequence ID" value="TXB97512.1"/>
    <property type="molecule type" value="Genomic_DNA"/>
</dbReference>
<evidence type="ECO:0000313" key="2">
    <source>
        <dbReference type="Proteomes" id="UP000321331"/>
    </source>
</evidence>
<protein>
    <submittedName>
        <fullName evidence="1">Uncharacterized protein</fullName>
    </submittedName>
</protein>
<organism evidence="1 2">
    <name type="scientific">Fusarium oxysporum f. sp. cubense</name>
    <dbReference type="NCBI Taxonomy" id="61366"/>
    <lineage>
        <taxon>Eukaryota</taxon>
        <taxon>Fungi</taxon>
        <taxon>Dikarya</taxon>
        <taxon>Ascomycota</taxon>
        <taxon>Pezizomycotina</taxon>
        <taxon>Sordariomycetes</taxon>
        <taxon>Hypocreomycetidae</taxon>
        <taxon>Hypocreales</taxon>
        <taxon>Nectriaceae</taxon>
        <taxon>Fusarium</taxon>
        <taxon>Fusarium oxysporum species complex</taxon>
    </lineage>
</organism>
<dbReference type="AlphaFoldDB" id="A0A5C6SG69"/>
<evidence type="ECO:0000313" key="1">
    <source>
        <dbReference type="EMBL" id="TXB97512.1"/>
    </source>
</evidence>
<feature type="non-terminal residue" evidence="1">
    <location>
        <position position="1"/>
    </location>
</feature>